<protein>
    <recommendedName>
        <fullName evidence="10">ABC transporter permease</fullName>
    </recommendedName>
</protein>
<feature type="compositionally biased region" description="Low complexity" evidence="6">
    <location>
        <begin position="9"/>
        <end position="26"/>
    </location>
</feature>
<feature type="transmembrane region" description="Helical" evidence="7">
    <location>
        <begin position="136"/>
        <end position="159"/>
    </location>
</feature>
<evidence type="ECO:0000313" key="8">
    <source>
        <dbReference type="EMBL" id="GAA3551396.1"/>
    </source>
</evidence>
<evidence type="ECO:0000256" key="7">
    <source>
        <dbReference type="SAM" id="Phobius"/>
    </source>
</evidence>
<keyword evidence="2" id="KW-1003">Cell membrane</keyword>
<feature type="transmembrane region" description="Helical" evidence="7">
    <location>
        <begin position="86"/>
        <end position="105"/>
    </location>
</feature>
<name>A0ABP6WIJ9_9PSEU</name>
<organism evidence="8 9">
    <name type="scientific">Amycolatopsis ultiminotia</name>
    <dbReference type="NCBI Taxonomy" id="543629"/>
    <lineage>
        <taxon>Bacteria</taxon>
        <taxon>Bacillati</taxon>
        <taxon>Actinomycetota</taxon>
        <taxon>Actinomycetes</taxon>
        <taxon>Pseudonocardiales</taxon>
        <taxon>Pseudonocardiaceae</taxon>
        <taxon>Amycolatopsis</taxon>
    </lineage>
</organism>
<gene>
    <name evidence="8" type="ORF">GCM10022222_38670</name>
</gene>
<comment type="subcellular location">
    <subcellularLocation>
        <location evidence="1">Cell membrane</location>
        <topology evidence="1">Multi-pass membrane protein</topology>
    </subcellularLocation>
</comment>
<feature type="transmembrane region" description="Helical" evidence="7">
    <location>
        <begin position="54"/>
        <end position="74"/>
    </location>
</feature>
<reference evidence="9" key="1">
    <citation type="journal article" date="2019" name="Int. J. Syst. Evol. Microbiol.">
        <title>The Global Catalogue of Microorganisms (GCM) 10K type strain sequencing project: providing services to taxonomists for standard genome sequencing and annotation.</title>
        <authorList>
            <consortium name="The Broad Institute Genomics Platform"/>
            <consortium name="The Broad Institute Genome Sequencing Center for Infectious Disease"/>
            <person name="Wu L."/>
            <person name="Ma J."/>
        </authorList>
    </citation>
    <scope>NUCLEOTIDE SEQUENCE [LARGE SCALE GENOMIC DNA]</scope>
    <source>
        <strain evidence="9">JCM 16898</strain>
    </source>
</reference>
<keyword evidence="3 7" id="KW-0812">Transmembrane</keyword>
<sequence>MDQPIVSSTTQAAGAGPPAGFDPAATTTDTVELTTTSFWQPPSQRTKLLRSLSFRNVSAVYLFVVMLVLFALSVPETFLTSGVWRALVSGQSITCLVAVGLVPALAAGVFDLAAGGEVGLGAIVVAWLLVSGDLSPVFAIVVTLLAGALVGVLNWFLIVRLRIQSFIATLGVSSILLAAIEWVSHDQQILALPSSFNKLGSGQFLGLQIPVFVLAGVAVVVWVRHGAHVCRAPRICDGSRHRGCEVGWRADLPGHSAQRSGMHGHRRHGWRAQQCSVVHR</sequence>
<dbReference type="Pfam" id="PF02653">
    <property type="entry name" value="BPD_transp_2"/>
    <property type="match status" value="1"/>
</dbReference>
<dbReference type="PANTHER" id="PTHR32196:SF72">
    <property type="entry name" value="RIBOSE IMPORT PERMEASE PROTEIN RBSC"/>
    <property type="match status" value="1"/>
</dbReference>
<feature type="region of interest" description="Disordered" evidence="6">
    <location>
        <begin position="1"/>
        <end position="26"/>
    </location>
</feature>
<evidence type="ECO:0000256" key="6">
    <source>
        <dbReference type="SAM" id="MobiDB-lite"/>
    </source>
</evidence>
<keyword evidence="4 7" id="KW-1133">Transmembrane helix</keyword>
<evidence type="ECO:0000256" key="4">
    <source>
        <dbReference type="ARBA" id="ARBA00022989"/>
    </source>
</evidence>
<comment type="caution">
    <text evidence="8">The sequence shown here is derived from an EMBL/GenBank/DDBJ whole genome shotgun (WGS) entry which is preliminary data.</text>
</comment>
<evidence type="ECO:0000313" key="9">
    <source>
        <dbReference type="Proteomes" id="UP001500689"/>
    </source>
</evidence>
<accession>A0ABP6WIJ9</accession>
<dbReference type="EMBL" id="BAAAZN010000007">
    <property type="protein sequence ID" value="GAA3551396.1"/>
    <property type="molecule type" value="Genomic_DNA"/>
</dbReference>
<evidence type="ECO:0000256" key="3">
    <source>
        <dbReference type="ARBA" id="ARBA00022692"/>
    </source>
</evidence>
<feature type="transmembrane region" description="Helical" evidence="7">
    <location>
        <begin position="166"/>
        <end position="184"/>
    </location>
</feature>
<feature type="transmembrane region" description="Helical" evidence="7">
    <location>
        <begin position="112"/>
        <end position="130"/>
    </location>
</feature>
<evidence type="ECO:0008006" key="10">
    <source>
        <dbReference type="Google" id="ProtNLM"/>
    </source>
</evidence>
<evidence type="ECO:0000256" key="1">
    <source>
        <dbReference type="ARBA" id="ARBA00004651"/>
    </source>
</evidence>
<proteinExistence type="predicted"/>
<keyword evidence="9" id="KW-1185">Reference proteome</keyword>
<dbReference type="InterPro" id="IPR001851">
    <property type="entry name" value="ABC_transp_permease"/>
</dbReference>
<keyword evidence="5 7" id="KW-0472">Membrane</keyword>
<dbReference type="PANTHER" id="PTHR32196">
    <property type="entry name" value="ABC TRANSPORTER PERMEASE PROTEIN YPHD-RELATED-RELATED"/>
    <property type="match status" value="1"/>
</dbReference>
<evidence type="ECO:0000256" key="5">
    <source>
        <dbReference type="ARBA" id="ARBA00023136"/>
    </source>
</evidence>
<dbReference type="Proteomes" id="UP001500689">
    <property type="component" value="Unassembled WGS sequence"/>
</dbReference>
<evidence type="ECO:0000256" key="2">
    <source>
        <dbReference type="ARBA" id="ARBA00022475"/>
    </source>
</evidence>
<feature type="transmembrane region" description="Helical" evidence="7">
    <location>
        <begin position="204"/>
        <end position="223"/>
    </location>
</feature>